<dbReference type="Gene3D" id="1.10.1220.10">
    <property type="entry name" value="Met repressor-like"/>
    <property type="match status" value="1"/>
</dbReference>
<dbReference type="EMBL" id="JBHRXJ010000021">
    <property type="protein sequence ID" value="MFC3530253.1"/>
    <property type="molecule type" value="Genomic_DNA"/>
</dbReference>
<reference evidence="3" key="1">
    <citation type="journal article" date="2019" name="Int. J. Syst. Evol. Microbiol.">
        <title>The Global Catalogue of Microorganisms (GCM) 10K type strain sequencing project: providing services to taxonomists for standard genome sequencing and annotation.</title>
        <authorList>
            <consortium name="The Broad Institute Genomics Platform"/>
            <consortium name="The Broad Institute Genome Sequencing Center for Infectious Disease"/>
            <person name="Wu L."/>
            <person name="Ma J."/>
        </authorList>
    </citation>
    <scope>NUCLEOTIDE SEQUENCE [LARGE SCALE GENOMIC DNA]</scope>
    <source>
        <strain evidence="3">KCTC 42899</strain>
    </source>
</reference>
<gene>
    <name evidence="2" type="ORF">ACFOMH_18950</name>
</gene>
<protein>
    <submittedName>
        <fullName evidence="2">Plasmid stabilization protein</fullName>
    </submittedName>
</protein>
<evidence type="ECO:0000313" key="3">
    <source>
        <dbReference type="Proteomes" id="UP001595721"/>
    </source>
</evidence>
<sequence length="87" mass="9473">MMAWGAEIMGSMSIRNIPDDAYDALKIRAHKNGRSAEAEVRAMIVESLRRDVAGGFGTRLRGCFAGVEGDELDIARDRSGAEPVTFE</sequence>
<dbReference type="Proteomes" id="UP001595721">
    <property type="component" value="Unassembled WGS sequence"/>
</dbReference>
<keyword evidence="3" id="KW-1185">Reference proteome</keyword>
<proteinExistence type="predicted"/>
<dbReference type="SUPFAM" id="SSF47598">
    <property type="entry name" value="Ribbon-helix-helix"/>
    <property type="match status" value="1"/>
</dbReference>
<accession>A0ABV7RBH1</accession>
<evidence type="ECO:0000259" key="1">
    <source>
        <dbReference type="Pfam" id="PF22513"/>
    </source>
</evidence>
<evidence type="ECO:0000313" key="2">
    <source>
        <dbReference type="EMBL" id="MFC3530253.1"/>
    </source>
</evidence>
<name>A0ABV7RBH1_9RHOB</name>
<organism evidence="2 3">
    <name type="scientific">Paracoccus mangrovi</name>
    <dbReference type="NCBI Taxonomy" id="1715645"/>
    <lineage>
        <taxon>Bacteria</taxon>
        <taxon>Pseudomonadati</taxon>
        <taxon>Pseudomonadota</taxon>
        <taxon>Alphaproteobacteria</taxon>
        <taxon>Rhodobacterales</taxon>
        <taxon>Paracoccaceae</taxon>
        <taxon>Paracoccus</taxon>
    </lineage>
</organism>
<dbReference type="InterPro" id="IPR010985">
    <property type="entry name" value="Ribbon_hlx_hlx"/>
</dbReference>
<dbReference type="InterPro" id="IPR013321">
    <property type="entry name" value="Arc_rbn_hlx_hlx"/>
</dbReference>
<dbReference type="InterPro" id="IPR053853">
    <property type="entry name" value="FitA-like_RHH"/>
</dbReference>
<feature type="domain" description="Antitoxin FitA-like ribbon-helix-helix" evidence="1">
    <location>
        <begin position="11"/>
        <end position="46"/>
    </location>
</feature>
<dbReference type="Pfam" id="PF22513">
    <property type="entry name" value="FitA-like_RHH"/>
    <property type="match status" value="1"/>
</dbReference>
<comment type="caution">
    <text evidence="2">The sequence shown here is derived from an EMBL/GenBank/DDBJ whole genome shotgun (WGS) entry which is preliminary data.</text>
</comment>